<feature type="region of interest" description="Disordered" evidence="6">
    <location>
        <begin position="579"/>
        <end position="601"/>
    </location>
</feature>
<feature type="compositionally biased region" description="Low complexity" evidence="6">
    <location>
        <begin position="715"/>
        <end position="726"/>
    </location>
</feature>
<dbReference type="OrthoDB" id="5399138at2759"/>
<keyword evidence="2 5" id="KW-0371">Homeobox</keyword>
<dbReference type="EMBL" id="AMWN01000004">
    <property type="protein sequence ID" value="EXJ87738.1"/>
    <property type="molecule type" value="Genomic_DNA"/>
</dbReference>
<accession>W9Y5D1</accession>
<proteinExistence type="predicted"/>
<dbReference type="GO" id="GO:0008270">
    <property type="term" value="F:zinc ion binding"/>
    <property type="evidence" value="ECO:0007669"/>
    <property type="project" value="UniProtKB-KW"/>
</dbReference>
<feature type="compositionally biased region" description="Polar residues" evidence="6">
    <location>
        <begin position="697"/>
        <end position="714"/>
    </location>
</feature>
<dbReference type="eggNOG" id="KOG0773">
    <property type="taxonomic scope" value="Eukaryota"/>
</dbReference>
<evidence type="ECO:0000259" key="8">
    <source>
        <dbReference type="PROSITE" id="PS50157"/>
    </source>
</evidence>
<dbReference type="Proteomes" id="UP000019484">
    <property type="component" value="Unassembled WGS sequence"/>
</dbReference>
<dbReference type="PROSITE" id="PS50071">
    <property type="entry name" value="HOMEOBOX_2"/>
    <property type="match status" value="1"/>
</dbReference>
<dbReference type="InterPro" id="IPR008422">
    <property type="entry name" value="KN_HD"/>
</dbReference>
<evidence type="ECO:0000256" key="2">
    <source>
        <dbReference type="ARBA" id="ARBA00023155"/>
    </source>
</evidence>
<evidence type="ECO:0000256" key="4">
    <source>
        <dbReference type="PROSITE-ProRule" id="PRU00042"/>
    </source>
</evidence>
<evidence type="ECO:0000256" key="3">
    <source>
        <dbReference type="ARBA" id="ARBA00023242"/>
    </source>
</evidence>
<feature type="compositionally biased region" description="Low complexity" evidence="6">
    <location>
        <begin position="365"/>
        <end position="375"/>
    </location>
</feature>
<dbReference type="PANTHER" id="PTHR11850">
    <property type="entry name" value="HOMEOBOX PROTEIN TRANSCRIPTION FACTORS"/>
    <property type="match status" value="1"/>
</dbReference>
<dbReference type="STRING" id="1182541.W9Y5D1"/>
<dbReference type="CDD" id="cd00086">
    <property type="entry name" value="homeodomain"/>
    <property type="match status" value="1"/>
</dbReference>
<keyword evidence="4" id="KW-0863">Zinc-finger</keyword>
<comment type="subcellular location">
    <subcellularLocation>
        <location evidence="5">Nucleus</location>
    </subcellularLocation>
</comment>
<dbReference type="GO" id="GO:0005634">
    <property type="term" value="C:nucleus"/>
    <property type="evidence" value="ECO:0007669"/>
    <property type="project" value="UniProtKB-SubCell"/>
</dbReference>
<dbReference type="InterPro" id="IPR050224">
    <property type="entry name" value="TALE_homeobox"/>
</dbReference>
<dbReference type="PROSITE" id="PS50157">
    <property type="entry name" value="ZINC_FINGER_C2H2_2"/>
    <property type="match status" value="1"/>
</dbReference>
<dbReference type="InterPro" id="IPR001356">
    <property type="entry name" value="HD"/>
</dbReference>
<comment type="caution">
    <text evidence="9">The sequence shown here is derived from an EMBL/GenBank/DDBJ whole genome shotgun (WGS) entry which is preliminary data.</text>
</comment>
<gene>
    <name evidence="9" type="ORF">A1O1_04664</name>
</gene>
<sequence>MEYFDFEDASDAITALDLDDCSSLRGQVNEAEASENYESLFFDKSNALPAPRQSAPGIIKLKLINNVEIEAIPHTSDLSTDFPIFRAKESCDLCARMGLDCFLASRGTMITGCTCCISLYRECSFVHPKIPKGFVSTFPGITEDQQVCEGGLTERRKAMRSMEEGRGRKTGARFPRDAVKILKQWLAEHADHPYPNEREKDELKQVTGLKRSQISNWLANARRRGKVRPVSGPSSPMLGAIDVPQKRENPDITELNPLDRWKASPPEHEPASMTAIARAVTSTPLPVRKSSQVSLQGSWAGSRPSSKRTSSEDDSSFSMFRAPSVSSFGTRESSNSDLTFASSRSNRSKGSFASSQDRRRRRRAPMTQRTATQQAKSRSARIFQCTFCTDSFPAKYDWQRHEKSLHLALERWTCCPNGGTSVDALTGVEMCVFCREPNPSTAHLEMHNFTACQEKTLQERTFYRKDHLSQHLKLLHNAKVQSHMESWKTTTNEIKSACGFCPSKFTTWQQRADHLAAHFRNGADMSTWSNGWGFEPYVEKLVENAIPPYLIGYERLTMEPYVARAQATSASITTATTANDAGLTNGTTAADSPEPDQLTKDSNCWGRLEQELTKFVSQQRAAGRVPSDHEIQTHARMIVFEDDDPWNWTCADNQQWLDTFKFQQGLSGFTESMSTQSLAEVPIMAPYVIPGGLKSKAGSTASHGSTTARQNARRSLSSSKSNESSSVPAVALDTGSGMSNPAMATGAFEQPMDFDFDSIDFSNLDLGMMDDVNFDLGLGGPAGDMMASHTNIATTTAASFPSSIPSDAVFGSYSVPASMRLGMSSTGMSLALQQEQNGANEFMTNQDMNHLTGHGAGTGYMGGFN</sequence>
<keyword evidence="10" id="KW-1185">Reference proteome</keyword>
<dbReference type="SUPFAM" id="SSF46689">
    <property type="entry name" value="Homeodomain-like"/>
    <property type="match status" value="1"/>
</dbReference>
<keyword evidence="4" id="KW-0479">Metal-binding</keyword>
<feature type="DNA-binding region" description="Homeobox" evidence="5">
    <location>
        <begin position="167"/>
        <end position="229"/>
    </location>
</feature>
<name>W9Y5D1_9EURO</name>
<evidence type="ECO:0008006" key="11">
    <source>
        <dbReference type="Google" id="ProtNLM"/>
    </source>
</evidence>
<evidence type="ECO:0000313" key="10">
    <source>
        <dbReference type="Proteomes" id="UP000019484"/>
    </source>
</evidence>
<dbReference type="AlphaFoldDB" id="W9Y5D1"/>
<feature type="region of interest" description="Disordered" evidence="6">
    <location>
        <begin position="287"/>
        <end position="377"/>
    </location>
</feature>
<keyword evidence="3 5" id="KW-0539">Nucleus</keyword>
<dbReference type="RefSeq" id="XP_007723744.1">
    <property type="nucleotide sequence ID" value="XM_007725554.1"/>
</dbReference>
<dbReference type="InterPro" id="IPR009057">
    <property type="entry name" value="Homeodomain-like_sf"/>
</dbReference>
<dbReference type="InterPro" id="IPR013087">
    <property type="entry name" value="Znf_C2H2_type"/>
</dbReference>
<feature type="domain" description="Homeobox" evidence="7">
    <location>
        <begin position="165"/>
        <end position="228"/>
    </location>
</feature>
<evidence type="ECO:0000256" key="5">
    <source>
        <dbReference type="PROSITE-ProRule" id="PRU00108"/>
    </source>
</evidence>
<evidence type="ECO:0000256" key="1">
    <source>
        <dbReference type="ARBA" id="ARBA00023125"/>
    </source>
</evidence>
<feature type="compositionally biased region" description="Basic and acidic residues" evidence="6">
    <location>
        <begin position="257"/>
        <end position="270"/>
    </location>
</feature>
<evidence type="ECO:0000259" key="7">
    <source>
        <dbReference type="PROSITE" id="PS50071"/>
    </source>
</evidence>
<dbReference type="HOGENOM" id="CLU_008497_1_1_1"/>
<dbReference type="InterPro" id="IPR006600">
    <property type="entry name" value="HTH_CenpB_DNA-bd_dom"/>
</dbReference>
<evidence type="ECO:0000256" key="6">
    <source>
        <dbReference type="SAM" id="MobiDB-lite"/>
    </source>
</evidence>
<dbReference type="GO" id="GO:0006355">
    <property type="term" value="P:regulation of DNA-templated transcription"/>
    <property type="evidence" value="ECO:0007669"/>
    <property type="project" value="InterPro"/>
</dbReference>
<dbReference type="PROSITE" id="PS00028">
    <property type="entry name" value="ZINC_FINGER_C2H2_1"/>
    <property type="match status" value="1"/>
</dbReference>
<feature type="compositionally biased region" description="Polar residues" evidence="6">
    <location>
        <begin position="324"/>
        <end position="355"/>
    </location>
</feature>
<feature type="region of interest" description="Disordered" evidence="6">
    <location>
        <begin position="696"/>
        <end position="736"/>
    </location>
</feature>
<feature type="region of interest" description="Disordered" evidence="6">
    <location>
        <begin position="223"/>
        <end position="272"/>
    </location>
</feature>
<keyword evidence="1 5" id="KW-0238">DNA-binding</keyword>
<dbReference type="Pfam" id="PF05920">
    <property type="entry name" value="Homeobox_KN"/>
    <property type="match status" value="1"/>
</dbReference>
<keyword evidence="4" id="KW-0862">Zinc</keyword>
<feature type="compositionally biased region" description="Polar residues" evidence="6">
    <location>
        <begin position="287"/>
        <end position="299"/>
    </location>
</feature>
<dbReference type="SMART" id="SM00355">
    <property type="entry name" value="ZnF_C2H2"/>
    <property type="match status" value="2"/>
</dbReference>
<protein>
    <recommendedName>
        <fullName evidence="11">Homeobox and C2H2 transcription factor</fullName>
    </recommendedName>
</protein>
<organism evidence="9 10">
    <name type="scientific">Capronia coronata CBS 617.96</name>
    <dbReference type="NCBI Taxonomy" id="1182541"/>
    <lineage>
        <taxon>Eukaryota</taxon>
        <taxon>Fungi</taxon>
        <taxon>Dikarya</taxon>
        <taxon>Ascomycota</taxon>
        <taxon>Pezizomycotina</taxon>
        <taxon>Eurotiomycetes</taxon>
        <taxon>Chaetothyriomycetidae</taxon>
        <taxon>Chaetothyriales</taxon>
        <taxon>Herpotrichiellaceae</taxon>
        <taxon>Capronia</taxon>
    </lineage>
</organism>
<dbReference type="Gene3D" id="1.10.10.60">
    <property type="entry name" value="Homeodomain-like"/>
    <property type="match status" value="1"/>
</dbReference>
<dbReference type="Pfam" id="PF03221">
    <property type="entry name" value="HTH_Tnp_Tc5"/>
    <property type="match status" value="1"/>
</dbReference>
<dbReference type="GO" id="GO:0003677">
    <property type="term" value="F:DNA binding"/>
    <property type="evidence" value="ECO:0007669"/>
    <property type="project" value="UniProtKB-UniRule"/>
</dbReference>
<dbReference type="GeneID" id="19159543"/>
<evidence type="ECO:0000313" key="9">
    <source>
        <dbReference type="EMBL" id="EXJ87738.1"/>
    </source>
</evidence>
<feature type="domain" description="C2H2-type" evidence="8">
    <location>
        <begin position="383"/>
        <end position="411"/>
    </location>
</feature>
<reference evidence="9 10" key="1">
    <citation type="submission" date="2013-03" db="EMBL/GenBank/DDBJ databases">
        <title>The Genome Sequence of Capronia coronata CBS 617.96.</title>
        <authorList>
            <consortium name="The Broad Institute Genomics Platform"/>
            <person name="Cuomo C."/>
            <person name="de Hoog S."/>
            <person name="Gorbushina A."/>
            <person name="Walker B."/>
            <person name="Young S.K."/>
            <person name="Zeng Q."/>
            <person name="Gargeya S."/>
            <person name="Fitzgerald M."/>
            <person name="Haas B."/>
            <person name="Abouelleil A."/>
            <person name="Allen A.W."/>
            <person name="Alvarado L."/>
            <person name="Arachchi H.M."/>
            <person name="Berlin A.M."/>
            <person name="Chapman S.B."/>
            <person name="Gainer-Dewar J."/>
            <person name="Goldberg J."/>
            <person name="Griggs A."/>
            <person name="Gujja S."/>
            <person name="Hansen M."/>
            <person name="Howarth C."/>
            <person name="Imamovic A."/>
            <person name="Ireland A."/>
            <person name="Larimer J."/>
            <person name="McCowan C."/>
            <person name="Murphy C."/>
            <person name="Pearson M."/>
            <person name="Poon T.W."/>
            <person name="Priest M."/>
            <person name="Roberts A."/>
            <person name="Saif S."/>
            <person name="Shea T."/>
            <person name="Sisk P."/>
            <person name="Sykes S."/>
            <person name="Wortman J."/>
            <person name="Nusbaum C."/>
            <person name="Birren B."/>
        </authorList>
    </citation>
    <scope>NUCLEOTIDE SEQUENCE [LARGE SCALE GENOMIC DNA]</scope>
    <source>
        <strain evidence="9 10">CBS 617.96</strain>
    </source>
</reference>
<dbReference type="SMART" id="SM00389">
    <property type="entry name" value="HOX"/>
    <property type="match status" value="1"/>
</dbReference>